<evidence type="ECO:0000313" key="2">
    <source>
        <dbReference type="Proteomes" id="UP000722750"/>
    </source>
</evidence>
<name>A0A941W3B4_9BACT</name>
<dbReference type="EMBL" id="JAANXD010000034">
    <property type="protein sequence ID" value="MBS1257741.1"/>
    <property type="molecule type" value="Genomic_DNA"/>
</dbReference>
<reference evidence="1" key="1">
    <citation type="journal article" date="2021" name="ISME J.">
        <title>Fine-scale metabolic discontinuity in a stratified prokaryote microbiome of a Red Sea deep halocline.</title>
        <authorList>
            <person name="Michoud G."/>
            <person name="Ngugi D.K."/>
            <person name="Barozzi A."/>
            <person name="Merlino G."/>
            <person name="Calleja M.L."/>
            <person name="Delgado-Huertas A."/>
            <person name="Moran X.A.G."/>
            <person name="Daffonchio D."/>
        </authorList>
    </citation>
    <scope>NUCLEOTIDE SEQUENCE</scope>
    <source>
        <strain evidence="1">SuakinDeep_MAG55_1</strain>
    </source>
</reference>
<protein>
    <recommendedName>
        <fullName evidence="3">Transposase</fullName>
    </recommendedName>
</protein>
<comment type="caution">
    <text evidence="1">The sequence shown here is derived from an EMBL/GenBank/DDBJ whole genome shotgun (WGS) entry which is preliminary data.</text>
</comment>
<dbReference type="InterPro" id="IPR051354">
    <property type="entry name" value="Transposase_27_IS1"/>
</dbReference>
<dbReference type="PANTHER" id="PTHR33293:SF2">
    <property type="entry name" value="TRANSPOSASE"/>
    <property type="match status" value="1"/>
</dbReference>
<proteinExistence type="predicted"/>
<evidence type="ECO:0008006" key="3">
    <source>
        <dbReference type="Google" id="ProtNLM"/>
    </source>
</evidence>
<accession>A0A941W3B4</accession>
<sequence>MQCPKCKSENFTKDGIVKNKQRYKCKTCNFRYTVIQKSTEKPLYLKKFALQLYLEGLGFRSIGRVLKVSNVSVLNWIRQFGEQVKGLRSNEPVSVTEIDEMHTYIGTKKTINGYGLLLIDMKSDSSTSLLATEALPQVRDSGLISKNNLTEK</sequence>
<organism evidence="1 2">
    <name type="scientific">Candidatus Scalindua arabica</name>
    <dbReference type="NCBI Taxonomy" id="1127984"/>
    <lineage>
        <taxon>Bacteria</taxon>
        <taxon>Pseudomonadati</taxon>
        <taxon>Planctomycetota</taxon>
        <taxon>Candidatus Brocadiia</taxon>
        <taxon>Candidatus Brocadiales</taxon>
        <taxon>Candidatus Scalinduaceae</taxon>
        <taxon>Candidatus Scalindua</taxon>
    </lineage>
</organism>
<gene>
    <name evidence="1" type="ORF">MAG551_00788</name>
</gene>
<dbReference type="PANTHER" id="PTHR33293">
    <property type="entry name" value="INSERTION ELEMENT IS1 1 PROTEIN INSB-RELATED"/>
    <property type="match status" value="1"/>
</dbReference>
<dbReference type="NCBIfam" id="NF033558">
    <property type="entry name" value="transpos_IS1"/>
    <property type="match status" value="1"/>
</dbReference>
<evidence type="ECO:0000313" key="1">
    <source>
        <dbReference type="EMBL" id="MBS1257741.1"/>
    </source>
</evidence>
<dbReference type="Proteomes" id="UP000722750">
    <property type="component" value="Unassembled WGS sequence"/>
</dbReference>
<dbReference type="AlphaFoldDB" id="A0A941W3B4"/>